<comment type="caution">
    <text evidence="4">The sequence shown here is derived from an EMBL/GenBank/DDBJ whole genome shotgun (WGS) entry which is preliminary data.</text>
</comment>
<keyword evidence="2 4" id="KW-0418">Kinase</keyword>
<evidence type="ECO:0000313" key="5">
    <source>
        <dbReference type="Proteomes" id="UP000558509"/>
    </source>
</evidence>
<feature type="domain" description="PI3K/PI4K catalytic" evidence="3">
    <location>
        <begin position="33"/>
        <end position="139"/>
    </location>
</feature>
<dbReference type="PANTHER" id="PTHR11139">
    <property type="entry name" value="ATAXIA TELANGIECTASIA MUTATED ATM -RELATED"/>
    <property type="match status" value="1"/>
</dbReference>
<dbReference type="InterPro" id="IPR018936">
    <property type="entry name" value="PI3/4_kinase_CS"/>
</dbReference>
<evidence type="ECO:0000313" key="4">
    <source>
        <dbReference type="EMBL" id="NXA78072.1"/>
    </source>
</evidence>
<sequence>GQYDGKGKPLPEYHAKISGFDERVFFCHKKNFSFSWISVMESLRKPKRITIRGSDEREYPFLVKGGEDLRQDQRIEQLFDVMNIILSQDATCSQRNMQLKTYQVIPMTTRLGLIKWLENTCTLKEFLKNSMSEEEDISY</sequence>
<organism evidence="4 5">
    <name type="scientific">Thryothorus ludovicianus</name>
    <name type="common">Carolina wren</name>
    <name type="synonym">Sylvia ludoviciana</name>
    <dbReference type="NCBI Taxonomy" id="74200"/>
    <lineage>
        <taxon>Eukaryota</taxon>
        <taxon>Metazoa</taxon>
        <taxon>Chordata</taxon>
        <taxon>Craniata</taxon>
        <taxon>Vertebrata</taxon>
        <taxon>Euteleostomi</taxon>
        <taxon>Archelosauria</taxon>
        <taxon>Archosauria</taxon>
        <taxon>Dinosauria</taxon>
        <taxon>Saurischia</taxon>
        <taxon>Theropoda</taxon>
        <taxon>Coelurosauria</taxon>
        <taxon>Aves</taxon>
        <taxon>Neognathae</taxon>
        <taxon>Neoaves</taxon>
        <taxon>Telluraves</taxon>
        <taxon>Australaves</taxon>
        <taxon>Passeriformes</taxon>
        <taxon>Certhiidae</taxon>
        <taxon>Troglodytinae</taxon>
        <taxon>Thryothorus</taxon>
    </lineage>
</organism>
<accession>A0A7K7YJH9</accession>
<name>A0A7K7YJH9_THRLU</name>
<dbReference type="AlphaFoldDB" id="A0A7K7YJH9"/>
<reference evidence="4 5" key="1">
    <citation type="submission" date="2019-09" db="EMBL/GenBank/DDBJ databases">
        <title>Bird 10,000 Genomes (B10K) Project - Family phase.</title>
        <authorList>
            <person name="Zhang G."/>
        </authorList>
    </citation>
    <scope>NUCLEOTIDE SEQUENCE [LARGE SCALE GENOMIC DNA]</scope>
    <source>
        <strain evidence="4">B10K-DU-001-68</strain>
        <tissue evidence="4">Muscle</tissue>
    </source>
</reference>
<evidence type="ECO:0000259" key="3">
    <source>
        <dbReference type="PROSITE" id="PS50290"/>
    </source>
</evidence>
<dbReference type="InterPro" id="IPR000403">
    <property type="entry name" value="PI3/4_kinase_cat_dom"/>
</dbReference>
<feature type="non-terminal residue" evidence="4">
    <location>
        <position position="139"/>
    </location>
</feature>
<dbReference type="Gene3D" id="3.30.1010.10">
    <property type="entry name" value="Phosphatidylinositol 3-kinase Catalytic Subunit, Chain A, domain 4"/>
    <property type="match status" value="1"/>
</dbReference>
<dbReference type="PANTHER" id="PTHR11139:SF68">
    <property type="entry name" value="DNA-DEPENDENT PROTEIN KINASE CATALYTIC SUBUNIT"/>
    <property type="match status" value="1"/>
</dbReference>
<dbReference type="PROSITE" id="PS50290">
    <property type="entry name" value="PI3_4_KINASE_3"/>
    <property type="match status" value="1"/>
</dbReference>
<dbReference type="GO" id="GO:0033152">
    <property type="term" value="P:immunoglobulin V(D)J recombination"/>
    <property type="evidence" value="ECO:0007669"/>
    <property type="project" value="TreeGrafter"/>
</dbReference>
<dbReference type="InterPro" id="IPR011009">
    <property type="entry name" value="Kinase-like_dom_sf"/>
</dbReference>
<proteinExistence type="predicted"/>
<gene>
    <name evidence="4" type="primary">Prkdc_1</name>
    <name evidence="4" type="ORF">THRLUD_R09293</name>
</gene>
<dbReference type="GO" id="GO:0005634">
    <property type="term" value="C:nucleus"/>
    <property type="evidence" value="ECO:0007669"/>
    <property type="project" value="TreeGrafter"/>
</dbReference>
<dbReference type="PROSITE" id="PS00915">
    <property type="entry name" value="PI3_4_KINASE_1"/>
    <property type="match status" value="1"/>
</dbReference>
<evidence type="ECO:0000256" key="1">
    <source>
        <dbReference type="ARBA" id="ARBA00022679"/>
    </source>
</evidence>
<dbReference type="EMBL" id="VZTB01009500">
    <property type="protein sequence ID" value="NXA78072.1"/>
    <property type="molecule type" value="Genomic_DNA"/>
</dbReference>
<dbReference type="GO" id="GO:0006302">
    <property type="term" value="P:double-strand break repair"/>
    <property type="evidence" value="ECO:0007669"/>
    <property type="project" value="TreeGrafter"/>
</dbReference>
<dbReference type="SUPFAM" id="SSF56112">
    <property type="entry name" value="Protein kinase-like (PK-like)"/>
    <property type="match status" value="1"/>
</dbReference>
<evidence type="ECO:0000256" key="2">
    <source>
        <dbReference type="ARBA" id="ARBA00022777"/>
    </source>
</evidence>
<dbReference type="InterPro" id="IPR050517">
    <property type="entry name" value="DDR_Repair_Kinase"/>
</dbReference>
<dbReference type="GO" id="GO:0000723">
    <property type="term" value="P:telomere maintenance"/>
    <property type="evidence" value="ECO:0007669"/>
    <property type="project" value="TreeGrafter"/>
</dbReference>
<dbReference type="Proteomes" id="UP000558509">
    <property type="component" value="Unassembled WGS sequence"/>
</dbReference>
<dbReference type="Pfam" id="PF00454">
    <property type="entry name" value="PI3_PI4_kinase"/>
    <property type="match status" value="1"/>
</dbReference>
<keyword evidence="1" id="KW-0808">Transferase</keyword>
<keyword evidence="5" id="KW-1185">Reference proteome</keyword>
<dbReference type="GO" id="GO:0004674">
    <property type="term" value="F:protein serine/threonine kinase activity"/>
    <property type="evidence" value="ECO:0007669"/>
    <property type="project" value="TreeGrafter"/>
</dbReference>
<feature type="non-terminal residue" evidence="4">
    <location>
        <position position="1"/>
    </location>
</feature>
<protein>
    <submittedName>
        <fullName evidence="4">PRKDC kinase</fullName>
    </submittedName>
</protein>
<dbReference type="GO" id="GO:0008630">
    <property type="term" value="P:intrinsic apoptotic signaling pathway in response to DNA damage"/>
    <property type="evidence" value="ECO:0007669"/>
    <property type="project" value="TreeGrafter"/>
</dbReference>